<sequence length="186" mass="19725">MKHTILILFFLLLSFTASAGVADDKVSPPSIAHGAEKPGYMGSVNGGVAFLGMFLHTSHGVFFPSCGLYSGASVQYLWLYGSNYIDIAAHGKYFFPSKKRVQGYIGLEAGVAVALPGYAHPEPGVSDYYPAKASFVVTPALGFVVNFKKVSLDIGAKCRFSPDATIDLAFTGFMTPIPALGIGLVF</sequence>
<keyword evidence="1" id="KW-0732">Signal</keyword>
<dbReference type="Proteomes" id="UP000823604">
    <property type="component" value="Unassembled WGS sequence"/>
</dbReference>
<evidence type="ECO:0008006" key="4">
    <source>
        <dbReference type="Google" id="ProtNLM"/>
    </source>
</evidence>
<dbReference type="AlphaFoldDB" id="A0A9D9IIQ3"/>
<comment type="caution">
    <text evidence="2">The sequence shown here is derived from an EMBL/GenBank/DDBJ whole genome shotgun (WGS) entry which is preliminary data.</text>
</comment>
<name>A0A9D9IIQ3_9BACT</name>
<gene>
    <name evidence="2" type="ORF">IAB81_07965</name>
</gene>
<feature type="signal peptide" evidence="1">
    <location>
        <begin position="1"/>
        <end position="19"/>
    </location>
</feature>
<evidence type="ECO:0000256" key="1">
    <source>
        <dbReference type="SAM" id="SignalP"/>
    </source>
</evidence>
<protein>
    <recommendedName>
        <fullName evidence="4">DUF3575 domain-containing protein</fullName>
    </recommendedName>
</protein>
<proteinExistence type="predicted"/>
<reference evidence="2" key="2">
    <citation type="journal article" date="2021" name="PeerJ">
        <title>Extensive microbial diversity within the chicken gut microbiome revealed by metagenomics and culture.</title>
        <authorList>
            <person name="Gilroy R."/>
            <person name="Ravi A."/>
            <person name="Getino M."/>
            <person name="Pursley I."/>
            <person name="Horton D.L."/>
            <person name="Alikhan N.F."/>
            <person name="Baker D."/>
            <person name="Gharbi K."/>
            <person name="Hall N."/>
            <person name="Watson M."/>
            <person name="Adriaenssens E.M."/>
            <person name="Foster-Nyarko E."/>
            <person name="Jarju S."/>
            <person name="Secka A."/>
            <person name="Antonio M."/>
            <person name="Oren A."/>
            <person name="Chaudhuri R.R."/>
            <person name="La Ragione R."/>
            <person name="Hildebrand F."/>
            <person name="Pallen M.J."/>
        </authorList>
    </citation>
    <scope>NUCLEOTIDE SEQUENCE</scope>
    <source>
        <strain evidence="2">B1-8020</strain>
    </source>
</reference>
<feature type="chain" id="PRO_5038715604" description="DUF3575 domain-containing protein" evidence="1">
    <location>
        <begin position="20"/>
        <end position="186"/>
    </location>
</feature>
<organism evidence="2 3">
    <name type="scientific">Candidatus Merdivivens pullicola</name>
    <dbReference type="NCBI Taxonomy" id="2840872"/>
    <lineage>
        <taxon>Bacteria</taxon>
        <taxon>Pseudomonadati</taxon>
        <taxon>Bacteroidota</taxon>
        <taxon>Bacteroidia</taxon>
        <taxon>Bacteroidales</taxon>
        <taxon>Muribaculaceae</taxon>
        <taxon>Muribaculaceae incertae sedis</taxon>
        <taxon>Candidatus Merdivivens</taxon>
    </lineage>
</organism>
<accession>A0A9D9IIQ3</accession>
<reference evidence="2" key="1">
    <citation type="submission" date="2020-10" db="EMBL/GenBank/DDBJ databases">
        <authorList>
            <person name="Gilroy R."/>
        </authorList>
    </citation>
    <scope>NUCLEOTIDE SEQUENCE</scope>
    <source>
        <strain evidence="2">B1-8020</strain>
    </source>
</reference>
<evidence type="ECO:0000313" key="2">
    <source>
        <dbReference type="EMBL" id="MBO8473542.1"/>
    </source>
</evidence>
<evidence type="ECO:0000313" key="3">
    <source>
        <dbReference type="Proteomes" id="UP000823604"/>
    </source>
</evidence>
<dbReference type="EMBL" id="JADIMA010000081">
    <property type="protein sequence ID" value="MBO8473542.1"/>
    <property type="molecule type" value="Genomic_DNA"/>
</dbReference>